<evidence type="ECO:0000313" key="2">
    <source>
        <dbReference type="Proteomes" id="UP000189670"/>
    </source>
</evidence>
<evidence type="ECO:0000313" key="1">
    <source>
        <dbReference type="EMBL" id="ETR65015.1"/>
    </source>
</evidence>
<dbReference type="EMBL" id="ATBP01003313">
    <property type="protein sequence ID" value="ETR65015.1"/>
    <property type="molecule type" value="Genomic_DNA"/>
</dbReference>
<name>A0A1V1NR25_9BACT</name>
<proteinExistence type="predicted"/>
<reference evidence="2" key="1">
    <citation type="submission" date="2012-11" db="EMBL/GenBank/DDBJ databases">
        <authorList>
            <person name="Lucero-Rivera Y.E."/>
            <person name="Tovar-Ramirez D."/>
        </authorList>
    </citation>
    <scope>NUCLEOTIDE SEQUENCE [LARGE SCALE GENOMIC DNA]</scope>
    <source>
        <strain evidence="2">Araruama</strain>
    </source>
</reference>
<comment type="caution">
    <text evidence="1">The sequence shown here is derived from an EMBL/GenBank/DDBJ whole genome shotgun (WGS) entry which is preliminary data.</text>
</comment>
<organism evidence="1 2">
    <name type="scientific">Candidatus Magnetoglobus multicellularis str. Araruama</name>
    <dbReference type="NCBI Taxonomy" id="890399"/>
    <lineage>
        <taxon>Bacteria</taxon>
        <taxon>Pseudomonadati</taxon>
        <taxon>Thermodesulfobacteriota</taxon>
        <taxon>Desulfobacteria</taxon>
        <taxon>Desulfobacterales</taxon>
        <taxon>Desulfobacteraceae</taxon>
        <taxon>Candidatus Magnetoglobus</taxon>
    </lineage>
</organism>
<dbReference type="Proteomes" id="UP000189670">
    <property type="component" value="Unassembled WGS sequence"/>
</dbReference>
<dbReference type="AlphaFoldDB" id="A0A1V1NR25"/>
<accession>A0A1V1NR25</accession>
<gene>
    <name evidence="1" type="ORF">OMM_14950</name>
</gene>
<protein>
    <submittedName>
        <fullName evidence="1">Uncharacterized protein</fullName>
    </submittedName>
</protein>
<sequence>MKKINVLIFCFICLSSCTFKTPEIKNEDCCITEGLFKGKWEDYYECGLFCIEKECYAQAVEYLNQALSIKTIDKRMIRTYGVHMIDYFPHREKEWLFIL</sequence>